<feature type="compositionally biased region" description="Basic and acidic residues" evidence="1">
    <location>
        <begin position="41"/>
        <end position="50"/>
    </location>
</feature>
<dbReference type="HOGENOM" id="CLU_1012392_0_0_1"/>
<proteinExistence type="predicted"/>
<dbReference type="RefSeq" id="XP_007928964.1">
    <property type="nucleotide sequence ID" value="XM_007930773.1"/>
</dbReference>
<sequence length="275" mass="30874">MAPNNSFNLPFRPGKKPVGASLSTLCFRPKASSTAVARTSQRKDRDGDEVAKKKLKRVLESALQETSTTSVDKFNFQISAGSEPYYNSELATSQRAPDPNGPEAEQATDAREACEEIEWDEQIEAKPLKRERADAKKQKLKRAAEAQKARNSLIKSQHNESEMLSMLSGFKVNVNRKSAGISKASRFKTPTIDYTKLQRQGKALVKAAQDRVLPAETFWRDGLESRKERDEHIANAAERATYLQESRVRVHSCAAWNRARERGERNGDGTPRLLR</sequence>
<feature type="compositionally biased region" description="Basic and acidic residues" evidence="1">
    <location>
        <begin position="258"/>
        <end position="267"/>
    </location>
</feature>
<dbReference type="AlphaFoldDB" id="M3ASV3"/>
<evidence type="ECO:0000256" key="1">
    <source>
        <dbReference type="SAM" id="MobiDB-lite"/>
    </source>
</evidence>
<feature type="region of interest" description="Disordered" evidence="1">
    <location>
        <begin position="256"/>
        <end position="275"/>
    </location>
</feature>
<feature type="region of interest" description="Disordered" evidence="1">
    <location>
        <begin position="89"/>
        <end position="109"/>
    </location>
</feature>
<evidence type="ECO:0000313" key="2">
    <source>
        <dbReference type="EMBL" id="EME80572.1"/>
    </source>
</evidence>
<dbReference type="EMBL" id="KB446561">
    <property type="protein sequence ID" value="EME80572.1"/>
    <property type="molecule type" value="Genomic_DNA"/>
</dbReference>
<accession>M3ASV3</accession>
<dbReference type="KEGG" id="pfj:MYCFIDRAFT_78271"/>
<dbReference type="GeneID" id="19341430"/>
<protein>
    <submittedName>
        <fullName evidence="2">Uncharacterized protein</fullName>
    </submittedName>
</protein>
<gene>
    <name evidence="2" type="ORF">MYCFIDRAFT_78271</name>
</gene>
<name>M3ASV3_PSEFD</name>
<evidence type="ECO:0000313" key="3">
    <source>
        <dbReference type="Proteomes" id="UP000016932"/>
    </source>
</evidence>
<dbReference type="VEuPathDB" id="FungiDB:MYCFIDRAFT_78271"/>
<dbReference type="OrthoDB" id="3644497at2759"/>
<organism evidence="2 3">
    <name type="scientific">Pseudocercospora fijiensis (strain CIRAD86)</name>
    <name type="common">Black leaf streak disease fungus</name>
    <name type="synonym">Mycosphaerella fijiensis</name>
    <dbReference type="NCBI Taxonomy" id="383855"/>
    <lineage>
        <taxon>Eukaryota</taxon>
        <taxon>Fungi</taxon>
        <taxon>Dikarya</taxon>
        <taxon>Ascomycota</taxon>
        <taxon>Pezizomycotina</taxon>
        <taxon>Dothideomycetes</taxon>
        <taxon>Dothideomycetidae</taxon>
        <taxon>Mycosphaerellales</taxon>
        <taxon>Mycosphaerellaceae</taxon>
        <taxon>Pseudocercospora</taxon>
    </lineage>
</organism>
<reference evidence="2 3" key="1">
    <citation type="journal article" date="2012" name="PLoS Pathog.">
        <title>Diverse lifestyles and strategies of plant pathogenesis encoded in the genomes of eighteen Dothideomycetes fungi.</title>
        <authorList>
            <person name="Ohm R.A."/>
            <person name="Feau N."/>
            <person name="Henrissat B."/>
            <person name="Schoch C.L."/>
            <person name="Horwitz B.A."/>
            <person name="Barry K.W."/>
            <person name="Condon B.J."/>
            <person name="Copeland A.C."/>
            <person name="Dhillon B."/>
            <person name="Glaser F."/>
            <person name="Hesse C.N."/>
            <person name="Kosti I."/>
            <person name="LaButti K."/>
            <person name="Lindquist E.A."/>
            <person name="Lucas S."/>
            <person name="Salamov A.A."/>
            <person name="Bradshaw R.E."/>
            <person name="Ciuffetti L."/>
            <person name="Hamelin R.C."/>
            <person name="Kema G.H.J."/>
            <person name="Lawrence C."/>
            <person name="Scott J.A."/>
            <person name="Spatafora J.W."/>
            <person name="Turgeon B.G."/>
            <person name="de Wit P.J.G.M."/>
            <person name="Zhong S."/>
            <person name="Goodwin S.B."/>
            <person name="Grigoriev I.V."/>
        </authorList>
    </citation>
    <scope>NUCLEOTIDE SEQUENCE [LARGE SCALE GENOMIC DNA]</scope>
    <source>
        <strain evidence="2 3">CIRAD86</strain>
    </source>
</reference>
<dbReference type="Proteomes" id="UP000016932">
    <property type="component" value="Unassembled WGS sequence"/>
</dbReference>
<feature type="region of interest" description="Disordered" evidence="1">
    <location>
        <begin position="30"/>
        <end position="50"/>
    </location>
</feature>
<keyword evidence="3" id="KW-1185">Reference proteome</keyword>